<reference evidence="2 3" key="1">
    <citation type="submission" date="2014-04" db="EMBL/GenBank/DDBJ databases">
        <title>Evolutionary Origins and Diversification of the Mycorrhizal Mutualists.</title>
        <authorList>
            <consortium name="DOE Joint Genome Institute"/>
            <consortium name="Mycorrhizal Genomics Consortium"/>
            <person name="Kohler A."/>
            <person name="Kuo A."/>
            <person name="Nagy L.G."/>
            <person name="Floudas D."/>
            <person name="Copeland A."/>
            <person name="Barry K.W."/>
            <person name="Cichocki N."/>
            <person name="Veneault-Fourrey C."/>
            <person name="LaButti K."/>
            <person name="Lindquist E.A."/>
            <person name="Lipzen A."/>
            <person name="Lundell T."/>
            <person name="Morin E."/>
            <person name="Murat C."/>
            <person name="Riley R."/>
            <person name="Ohm R."/>
            <person name="Sun H."/>
            <person name="Tunlid A."/>
            <person name="Henrissat B."/>
            <person name="Grigoriev I.V."/>
            <person name="Hibbett D.S."/>
            <person name="Martin F."/>
        </authorList>
    </citation>
    <scope>NUCLEOTIDE SEQUENCE [LARGE SCALE GENOMIC DNA]</scope>
    <source>
        <strain evidence="2 3">FD-317 M1</strain>
    </source>
</reference>
<dbReference type="EMBL" id="KN834762">
    <property type="protein sequence ID" value="KIK63950.1"/>
    <property type="molecule type" value="Genomic_DNA"/>
</dbReference>
<organism evidence="2 3">
    <name type="scientific">Collybiopsis luxurians FD-317 M1</name>
    <dbReference type="NCBI Taxonomy" id="944289"/>
    <lineage>
        <taxon>Eukaryota</taxon>
        <taxon>Fungi</taxon>
        <taxon>Dikarya</taxon>
        <taxon>Basidiomycota</taxon>
        <taxon>Agaricomycotina</taxon>
        <taxon>Agaricomycetes</taxon>
        <taxon>Agaricomycetidae</taxon>
        <taxon>Agaricales</taxon>
        <taxon>Marasmiineae</taxon>
        <taxon>Omphalotaceae</taxon>
        <taxon>Collybiopsis</taxon>
        <taxon>Collybiopsis luxurians</taxon>
    </lineage>
</organism>
<sequence>MKLARNLLPYLNIFMVMLIASLVLSVSALPSTRQNIDSITSRKADPFDAPLPNAKTLKVGQFNKREEAAKVSIFTVEAYNGLSAAGDKFAQNKHSMIIRVYDESCTRAAIEADYKKFLGQKEHLKVVGVGLTVHPDVSKDPSVKDVEEGEEKEARVIILEAVPFK</sequence>
<gene>
    <name evidence="2" type="ORF">GYMLUDRAFT_241178</name>
</gene>
<evidence type="ECO:0008006" key="4">
    <source>
        <dbReference type="Google" id="ProtNLM"/>
    </source>
</evidence>
<accession>A0A0D0BIL8</accession>
<protein>
    <recommendedName>
        <fullName evidence="4">Inhibitor I9 domain-containing protein</fullName>
    </recommendedName>
</protein>
<dbReference type="AlphaFoldDB" id="A0A0D0BIL8"/>
<evidence type="ECO:0000313" key="3">
    <source>
        <dbReference type="Proteomes" id="UP000053593"/>
    </source>
</evidence>
<feature type="signal peptide" evidence="1">
    <location>
        <begin position="1"/>
        <end position="28"/>
    </location>
</feature>
<evidence type="ECO:0000313" key="2">
    <source>
        <dbReference type="EMBL" id="KIK63950.1"/>
    </source>
</evidence>
<dbReference type="Proteomes" id="UP000053593">
    <property type="component" value="Unassembled WGS sequence"/>
</dbReference>
<evidence type="ECO:0000256" key="1">
    <source>
        <dbReference type="SAM" id="SignalP"/>
    </source>
</evidence>
<name>A0A0D0BIL8_9AGAR</name>
<feature type="chain" id="PRO_5002219527" description="Inhibitor I9 domain-containing protein" evidence="1">
    <location>
        <begin position="29"/>
        <end position="165"/>
    </location>
</feature>
<keyword evidence="3" id="KW-1185">Reference proteome</keyword>
<proteinExistence type="predicted"/>
<keyword evidence="1" id="KW-0732">Signal</keyword>
<dbReference type="HOGENOM" id="CLU_1610932_0_0_1"/>